<name>A0A7J8NEU8_9ROSI</name>
<gene>
    <name evidence="1" type="ORF">Golob_027804</name>
</gene>
<sequence length="34" mass="3973">MRSSGYRPRQCNERKVIVLWRDMCRSCGISLISA</sequence>
<dbReference type="AlphaFoldDB" id="A0A7J8NEU8"/>
<evidence type="ECO:0000313" key="1">
    <source>
        <dbReference type="EMBL" id="MBA0575449.1"/>
    </source>
</evidence>
<keyword evidence="2" id="KW-1185">Reference proteome</keyword>
<dbReference type="Proteomes" id="UP000593572">
    <property type="component" value="Unassembled WGS sequence"/>
</dbReference>
<protein>
    <submittedName>
        <fullName evidence="1">Uncharacterized protein</fullName>
    </submittedName>
</protein>
<accession>A0A7J8NEU8</accession>
<evidence type="ECO:0000313" key="2">
    <source>
        <dbReference type="Proteomes" id="UP000593572"/>
    </source>
</evidence>
<dbReference type="EMBL" id="JABEZX010188479">
    <property type="protein sequence ID" value="MBA0575449.1"/>
    <property type="molecule type" value="Genomic_DNA"/>
</dbReference>
<proteinExistence type="predicted"/>
<comment type="caution">
    <text evidence="1">The sequence shown here is derived from an EMBL/GenBank/DDBJ whole genome shotgun (WGS) entry which is preliminary data.</text>
</comment>
<organism evidence="1 2">
    <name type="scientific">Gossypium lobatum</name>
    <dbReference type="NCBI Taxonomy" id="34289"/>
    <lineage>
        <taxon>Eukaryota</taxon>
        <taxon>Viridiplantae</taxon>
        <taxon>Streptophyta</taxon>
        <taxon>Embryophyta</taxon>
        <taxon>Tracheophyta</taxon>
        <taxon>Spermatophyta</taxon>
        <taxon>Magnoliopsida</taxon>
        <taxon>eudicotyledons</taxon>
        <taxon>Gunneridae</taxon>
        <taxon>Pentapetalae</taxon>
        <taxon>rosids</taxon>
        <taxon>malvids</taxon>
        <taxon>Malvales</taxon>
        <taxon>Malvaceae</taxon>
        <taxon>Malvoideae</taxon>
        <taxon>Gossypium</taxon>
    </lineage>
</organism>
<reference evidence="1 2" key="1">
    <citation type="journal article" date="2019" name="Genome Biol. Evol.">
        <title>Insights into the evolution of the New World diploid cottons (Gossypium, subgenus Houzingenia) based on genome sequencing.</title>
        <authorList>
            <person name="Grover C.E."/>
            <person name="Arick M.A. 2nd"/>
            <person name="Thrash A."/>
            <person name="Conover J.L."/>
            <person name="Sanders W.S."/>
            <person name="Peterson D.G."/>
            <person name="Frelichowski J.E."/>
            <person name="Scheffler J.A."/>
            <person name="Scheffler B.E."/>
            <person name="Wendel J.F."/>
        </authorList>
    </citation>
    <scope>NUCLEOTIDE SEQUENCE [LARGE SCALE GENOMIC DNA]</scope>
    <source>
        <strain evidence="1">157</strain>
        <tissue evidence="1">Leaf</tissue>
    </source>
</reference>